<reference evidence="2 3" key="1">
    <citation type="journal article" date="2018" name="Mol. Plant">
        <title>The genome of Artemisia annua provides insight into the evolution of Asteraceae family and artemisinin biosynthesis.</title>
        <authorList>
            <person name="Shen Q."/>
            <person name="Zhang L."/>
            <person name="Liao Z."/>
            <person name="Wang S."/>
            <person name="Yan T."/>
            <person name="Shi P."/>
            <person name="Liu M."/>
            <person name="Fu X."/>
            <person name="Pan Q."/>
            <person name="Wang Y."/>
            <person name="Lv Z."/>
            <person name="Lu X."/>
            <person name="Zhang F."/>
            <person name="Jiang W."/>
            <person name="Ma Y."/>
            <person name="Chen M."/>
            <person name="Hao X."/>
            <person name="Li L."/>
            <person name="Tang Y."/>
            <person name="Lv G."/>
            <person name="Zhou Y."/>
            <person name="Sun X."/>
            <person name="Brodelius P.E."/>
            <person name="Rose J.K.C."/>
            <person name="Tang K."/>
        </authorList>
    </citation>
    <scope>NUCLEOTIDE SEQUENCE [LARGE SCALE GENOMIC DNA]</scope>
    <source>
        <strain evidence="3">cv. Huhao1</strain>
        <tissue evidence="2">Leaf</tissue>
    </source>
</reference>
<dbReference type="OrthoDB" id="1752009at2759"/>
<gene>
    <name evidence="2" type="ORF">CTI12_AA054680</name>
</gene>
<evidence type="ECO:0000313" key="2">
    <source>
        <dbReference type="EMBL" id="PWA95018.1"/>
    </source>
</evidence>
<dbReference type="EMBL" id="PKPP01000271">
    <property type="protein sequence ID" value="PWA95018.1"/>
    <property type="molecule type" value="Genomic_DNA"/>
</dbReference>
<keyword evidence="3" id="KW-1185">Reference proteome</keyword>
<evidence type="ECO:0000313" key="3">
    <source>
        <dbReference type="Proteomes" id="UP000245207"/>
    </source>
</evidence>
<keyword evidence="1" id="KW-0472">Membrane</keyword>
<evidence type="ECO:0000256" key="1">
    <source>
        <dbReference type="SAM" id="Phobius"/>
    </source>
</evidence>
<dbReference type="GO" id="GO:0003964">
    <property type="term" value="F:RNA-directed DNA polymerase activity"/>
    <property type="evidence" value="ECO:0007669"/>
    <property type="project" value="UniProtKB-KW"/>
</dbReference>
<keyword evidence="1" id="KW-1133">Transmembrane helix</keyword>
<protein>
    <submittedName>
        <fullName evidence="2">RNA-directed DNA polymerase, eukaryota, Reverse transcriptase zinc-binding domain protein</fullName>
    </submittedName>
</protein>
<comment type="caution">
    <text evidence="2">The sequence shown here is derived from an EMBL/GenBank/DDBJ whole genome shotgun (WGS) entry which is preliminary data.</text>
</comment>
<dbReference type="Proteomes" id="UP000245207">
    <property type="component" value="Unassembled WGS sequence"/>
</dbReference>
<proteinExistence type="predicted"/>
<accession>A0A2U1QAJ0</accession>
<keyword evidence="2" id="KW-0548">Nucleotidyltransferase</keyword>
<dbReference type="PANTHER" id="PTHR36617:SF16">
    <property type="entry name" value="OS04G0516500 PROTEIN"/>
    <property type="match status" value="1"/>
</dbReference>
<keyword evidence="2" id="KW-0808">Transferase</keyword>
<keyword evidence="2" id="KW-0695">RNA-directed DNA polymerase</keyword>
<keyword evidence="1" id="KW-0812">Transmembrane</keyword>
<dbReference type="PANTHER" id="PTHR36617">
    <property type="entry name" value="PROTEIN, PUTATIVE-RELATED"/>
    <property type="match status" value="1"/>
</dbReference>
<dbReference type="AlphaFoldDB" id="A0A2U1QAJ0"/>
<organism evidence="2 3">
    <name type="scientific">Artemisia annua</name>
    <name type="common">Sweet wormwood</name>
    <dbReference type="NCBI Taxonomy" id="35608"/>
    <lineage>
        <taxon>Eukaryota</taxon>
        <taxon>Viridiplantae</taxon>
        <taxon>Streptophyta</taxon>
        <taxon>Embryophyta</taxon>
        <taxon>Tracheophyta</taxon>
        <taxon>Spermatophyta</taxon>
        <taxon>Magnoliopsida</taxon>
        <taxon>eudicotyledons</taxon>
        <taxon>Gunneridae</taxon>
        <taxon>Pentapetalae</taxon>
        <taxon>asterids</taxon>
        <taxon>campanulids</taxon>
        <taxon>Asterales</taxon>
        <taxon>Asteraceae</taxon>
        <taxon>Asteroideae</taxon>
        <taxon>Anthemideae</taxon>
        <taxon>Artemisiinae</taxon>
        <taxon>Artemisia</taxon>
    </lineage>
</organism>
<name>A0A2U1QAJ0_ARTAN</name>
<sequence length="218" mass="24706">MTWVRWNKCLASKDHGGLGIGSILVLNIGLLFKLIWSFSTWGAILSSINRFKQKGINLLSYCTPKVGDGSSTRFWEDVWCGDQALKALFPRIYLLDTDKICLVQNRFPFQALSSALRRRPRGGTGMVQFTDLQAKGENIVLSDQGDTWHWALNSSSFSVASVRSLIDSTTLNVSPIGTRWIRSIPIKVNIFLWRLMLNKLPSRVNLDRREYLNCPRLG</sequence>
<feature type="transmembrane region" description="Helical" evidence="1">
    <location>
        <begin position="20"/>
        <end position="44"/>
    </location>
</feature>